<dbReference type="GeneID" id="36518192"/>
<reference evidence="6 7" key="1">
    <citation type="submission" date="2017-04" db="EMBL/GenBank/DDBJ databases">
        <title>Genome sequencing of [Candida] sorbophila.</title>
        <authorList>
            <person name="Ahn J.O."/>
        </authorList>
    </citation>
    <scope>NUCLEOTIDE SEQUENCE [LARGE SCALE GENOMIC DNA]</scope>
    <source>
        <strain evidence="6 7">DS02</strain>
    </source>
</reference>
<dbReference type="Proteomes" id="UP000238350">
    <property type="component" value="Unassembled WGS sequence"/>
</dbReference>
<keyword evidence="3" id="KW-0687">Ribonucleoprotein</keyword>
<feature type="region of interest" description="Disordered" evidence="5">
    <location>
        <begin position="168"/>
        <end position="192"/>
    </location>
</feature>
<keyword evidence="7" id="KW-1185">Reference proteome</keyword>
<sequence length="247" mass="28625">MPRLRNLQRVLQHSKPPKPIIPHAREIKAPVAVERSAVPDPTAYSKHSQKLYDMFVEDVAANRPHFPIGGKEVYFPWAPITLLRPSARMTPYQAQFVVPLNFNKLDLRDYLWHVYGLRALNITTQVKWSQWHRQGYSRYRTPQVKKMIIDMDQPFIWPEVDTAAEESHQKSTNLTFTKHEEELRDRLGSDSTKPAKAFDGLLGPYPAAPKPYVPKKIKANMANLRDKSSKAVDKKSEEELIRRFTQL</sequence>
<evidence type="ECO:0000313" key="6">
    <source>
        <dbReference type="EMBL" id="PRT56824.1"/>
    </source>
</evidence>
<dbReference type="InterPro" id="IPR013025">
    <property type="entry name" value="Ribosomal_uL23-like"/>
</dbReference>
<evidence type="ECO:0000256" key="5">
    <source>
        <dbReference type="SAM" id="MobiDB-lite"/>
    </source>
</evidence>
<proteinExistence type="inferred from homology"/>
<dbReference type="SUPFAM" id="SSF54189">
    <property type="entry name" value="Ribosomal proteins S24e, L23 and L15e"/>
    <property type="match status" value="1"/>
</dbReference>
<dbReference type="InterPro" id="IPR012677">
    <property type="entry name" value="Nucleotide-bd_a/b_plait_sf"/>
</dbReference>
<dbReference type="RefSeq" id="XP_024666769.1">
    <property type="nucleotide sequence ID" value="XM_024811001.1"/>
</dbReference>
<dbReference type="InterPro" id="IPR012678">
    <property type="entry name" value="Ribosomal_uL23/eL15/eS24_sf"/>
</dbReference>
<accession>A0A2T0FPA8</accession>
<evidence type="ECO:0000256" key="4">
    <source>
        <dbReference type="ARBA" id="ARBA00039977"/>
    </source>
</evidence>
<dbReference type="PANTHER" id="PTHR12059">
    <property type="entry name" value="RIBOSOMAL PROTEIN L23-RELATED"/>
    <property type="match status" value="1"/>
</dbReference>
<dbReference type="GO" id="GO:0003735">
    <property type="term" value="F:structural constituent of ribosome"/>
    <property type="evidence" value="ECO:0007669"/>
    <property type="project" value="InterPro"/>
</dbReference>
<dbReference type="AlphaFoldDB" id="A0A2T0FPA8"/>
<evidence type="ECO:0000256" key="3">
    <source>
        <dbReference type="ARBA" id="ARBA00023274"/>
    </source>
</evidence>
<organism evidence="6 7">
    <name type="scientific">Wickerhamiella sorbophila</name>
    <dbReference type="NCBI Taxonomy" id="45607"/>
    <lineage>
        <taxon>Eukaryota</taxon>
        <taxon>Fungi</taxon>
        <taxon>Dikarya</taxon>
        <taxon>Ascomycota</taxon>
        <taxon>Saccharomycotina</taxon>
        <taxon>Dipodascomycetes</taxon>
        <taxon>Dipodascales</taxon>
        <taxon>Trichomonascaceae</taxon>
        <taxon>Wickerhamiella</taxon>
    </lineage>
</organism>
<name>A0A2T0FPA8_9ASCO</name>
<dbReference type="EMBL" id="NDIQ01000022">
    <property type="protein sequence ID" value="PRT56824.1"/>
    <property type="molecule type" value="Genomic_DNA"/>
</dbReference>
<evidence type="ECO:0000313" key="7">
    <source>
        <dbReference type="Proteomes" id="UP000238350"/>
    </source>
</evidence>
<dbReference type="GO" id="GO:0032543">
    <property type="term" value="P:mitochondrial translation"/>
    <property type="evidence" value="ECO:0007669"/>
    <property type="project" value="TreeGrafter"/>
</dbReference>
<dbReference type="GO" id="GO:0005762">
    <property type="term" value="C:mitochondrial large ribosomal subunit"/>
    <property type="evidence" value="ECO:0007669"/>
    <property type="project" value="TreeGrafter"/>
</dbReference>
<feature type="compositionally biased region" description="Basic and acidic residues" evidence="5">
    <location>
        <begin position="177"/>
        <end position="188"/>
    </location>
</feature>
<comment type="caution">
    <text evidence="6">The sequence shown here is derived from an EMBL/GenBank/DDBJ whole genome shotgun (WGS) entry which is preliminary data.</text>
</comment>
<comment type="similarity">
    <text evidence="1">Belongs to the universal ribosomal protein uL23 family.</text>
</comment>
<dbReference type="Gene3D" id="3.30.70.330">
    <property type="match status" value="1"/>
</dbReference>
<keyword evidence="2 6" id="KW-0689">Ribosomal protein</keyword>
<dbReference type="PANTHER" id="PTHR12059:SF5">
    <property type="entry name" value="LARGE RIBOSOMAL SUBUNIT PROTEIN UL23M"/>
    <property type="match status" value="1"/>
</dbReference>
<evidence type="ECO:0000256" key="1">
    <source>
        <dbReference type="ARBA" id="ARBA00006700"/>
    </source>
</evidence>
<dbReference type="OrthoDB" id="275582at2759"/>
<evidence type="ECO:0000256" key="2">
    <source>
        <dbReference type="ARBA" id="ARBA00022980"/>
    </source>
</evidence>
<gene>
    <name evidence="6" type="ORF">B9G98_04444</name>
</gene>
<protein>
    <recommendedName>
        <fullName evidence="4">Large ribosomal subunit protein uL23m</fullName>
    </recommendedName>
</protein>
<dbReference type="STRING" id="45607.A0A2T0FPA8"/>
<dbReference type="Pfam" id="PF00276">
    <property type="entry name" value="Ribosomal_L23"/>
    <property type="match status" value="1"/>
</dbReference>